<organism evidence="7 8">
    <name type="scientific">Pleurostoma richardsiae</name>
    <dbReference type="NCBI Taxonomy" id="41990"/>
    <lineage>
        <taxon>Eukaryota</taxon>
        <taxon>Fungi</taxon>
        <taxon>Dikarya</taxon>
        <taxon>Ascomycota</taxon>
        <taxon>Pezizomycotina</taxon>
        <taxon>Sordariomycetes</taxon>
        <taxon>Sordariomycetidae</taxon>
        <taxon>Calosphaeriales</taxon>
        <taxon>Pleurostomataceae</taxon>
        <taxon>Pleurostoma</taxon>
    </lineage>
</organism>
<dbReference type="SUPFAM" id="SSF144083">
    <property type="entry name" value="Magnesium transport protein CorA, transmembrane region"/>
    <property type="match status" value="1"/>
</dbReference>
<keyword evidence="4 6" id="KW-0472">Membrane</keyword>
<protein>
    <submittedName>
        <fullName evidence="7">Uncharacterized protein</fullName>
    </submittedName>
</protein>
<dbReference type="Pfam" id="PF01544">
    <property type="entry name" value="CorA"/>
    <property type="match status" value="1"/>
</dbReference>
<comment type="subcellular location">
    <subcellularLocation>
        <location evidence="1">Membrane</location>
        <topology evidence="1">Multi-pass membrane protein</topology>
    </subcellularLocation>
</comment>
<feature type="region of interest" description="Disordered" evidence="5">
    <location>
        <begin position="206"/>
        <end position="238"/>
    </location>
</feature>
<evidence type="ECO:0000256" key="1">
    <source>
        <dbReference type="ARBA" id="ARBA00004141"/>
    </source>
</evidence>
<keyword evidence="8" id="KW-1185">Reference proteome</keyword>
<feature type="compositionally biased region" description="Basic and acidic residues" evidence="5">
    <location>
        <begin position="206"/>
        <end position="226"/>
    </location>
</feature>
<accession>A0AA38RBX9</accession>
<evidence type="ECO:0000256" key="3">
    <source>
        <dbReference type="ARBA" id="ARBA00022989"/>
    </source>
</evidence>
<evidence type="ECO:0000256" key="6">
    <source>
        <dbReference type="SAM" id="Phobius"/>
    </source>
</evidence>
<proteinExistence type="predicted"/>
<gene>
    <name evidence="7" type="ORF">NKR23_g10803</name>
</gene>
<evidence type="ECO:0000313" key="8">
    <source>
        <dbReference type="Proteomes" id="UP001174694"/>
    </source>
</evidence>
<dbReference type="InterPro" id="IPR045863">
    <property type="entry name" value="CorA_TM1_TM2"/>
</dbReference>
<evidence type="ECO:0000313" key="7">
    <source>
        <dbReference type="EMBL" id="KAJ9133412.1"/>
    </source>
</evidence>
<feature type="transmembrane region" description="Helical" evidence="6">
    <location>
        <begin position="682"/>
        <end position="700"/>
    </location>
</feature>
<keyword evidence="3 6" id="KW-1133">Transmembrane helix</keyword>
<comment type="caution">
    <text evidence="7">The sequence shown here is derived from an EMBL/GenBank/DDBJ whole genome shotgun (WGS) entry which is preliminary data.</text>
</comment>
<evidence type="ECO:0000256" key="2">
    <source>
        <dbReference type="ARBA" id="ARBA00022692"/>
    </source>
</evidence>
<dbReference type="EMBL" id="JANBVO010000050">
    <property type="protein sequence ID" value="KAJ9133412.1"/>
    <property type="molecule type" value="Genomic_DNA"/>
</dbReference>
<keyword evidence="2 6" id="KW-0812">Transmembrane</keyword>
<name>A0AA38RBX9_9PEZI</name>
<dbReference type="Proteomes" id="UP001174694">
    <property type="component" value="Unassembled WGS sequence"/>
</dbReference>
<dbReference type="Gene3D" id="1.20.58.340">
    <property type="entry name" value="Magnesium transport protein CorA, transmembrane region"/>
    <property type="match status" value="1"/>
</dbReference>
<evidence type="ECO:0000256" key="5">
    <source>
        <dbReference type="SAM" id="MobiDB-lite"/>
    </source>
</evidence>
<dbReference type="AlphaFoldDB" id="A0AA38RBX9"/>
<dbReference type="InterPro" id="IPR002523">
    <property type="entry name" value="MgTranspt_CorA/ZnTranspt_ZntB"/>
</dbReference>
<sequence>MRDALQIAARPYVADRGSFHRVVMKLVLAVHGRLSKRDDQAASLVVLEIMFMPLRSQRRVVEANILLKFQPLLNTDSDRGNAAREDVSIANIEPSGAFEFEEEKRSVTPELSKFSMSVRIQAKSSGISFESKAMSSFNAMAAQELVIFNPAEKAVGQQNYPDYSHPQFLEDLDLQKLVSKSLTHARFPSREDVELVEKKEMAERTAVEARLDRVDEASKAKSDPQPKPDPSSIPRPLSEPKGAGIFALMWGSESTGGQHPTMAVAAAGETLHIDLEQFTGIKAKRWRRKLDNDLLLEYFPWLGREAAISINEQRAGAGDSDPTACVLLFQQFKKSGLRGFSQLNELLSNADVRPVLDVFGLPDEHLDTRTDESGSCYPRSPSTALVTRNDQANVAEAPDTSKPEVYVVQTPIYGDEFWYLLVLATKGPERIAAVLYADSSIKAEEIIHTVYAQAAKFPHHLLLLLELFEDHFTRTSQIFRRVFDSVSSIDDFLLEQLSHSEPPPTSSPPSPSAHWFKSWFTFRSTKDREAKVSRPKKTAEEFRAQTQEYAKKTYALHLARRDLVQLRRRRDFEKSLGALLEGALVSEPNLSTRMQIYHSRANRHDTELEDLPQRIDSQSSVITSLVAKQEAQLQYGLTLSTVKDSKGMMTLSIITIVFLPGAFIATLFSTDMFKFKDANEEVGIFFAVVIPVTVLLLVAWKRWLKYHPVDFDVETGGFKTTKAQKGD</sequence>
<dbReference type="GO" id="GO:0016020">
    <property type="term" value="C:membrane"/>
    <property type="evidence" value="ECO:0007669"/>
    <property type="project" value="UniProtKB-SubCell"/>
</dbReference>
<reference evidence="7" key="1">
    <citation type="submission" date="2022-07" db="EMBL/GenBank/DDBJ databases">
        <title>Fungi with potential for degradation of polypropylene.</title>
        <authorList>
            <person name="Gostincar C."/>
        </authorList>
    </citation>
    <scope>NUCLEOTIDE SEQUENCE</scope>
    <source>
        <strain evidence="7">EXF-13308</strain>
    </source>
</reference>
<feature type="transmembrane region" description="Helical" evidence="6">
    <location>
        <begin position="648"/>
        <end position="670"/>
    </location>
</feature>
<dbReference type="GO" id="GO:0046873">
    <property type="term" value="F:metal ion transmembrane transporter activity"/>
    <property type="evidence" value="ECO:0007669"/>
    <property type="project" value="InterPro"/>
</dbReference>
<evidence type="ECO:0000256" key="4">
    <source>
        <dbReference type="ARBA" id="ARBA00023136"/>
    </source>
</evidence>